<organism evidence="1 2">
    <name type="scientific">Marinobacter xestospongiae</name>
    <dbReference type="NCBI Taxonomy" id="994319"/>
    <lineage>
        <taxon>Bacteria</taxon>
        <taxon>Pseudomonadati</taxon>
        <taxon>Pseudomonadota</taxon>
        <taxon>Gammaproteobacteria</taxon>
        <taxon>Pseudomonadales</taxon>
        <taxon>Marinobacteraceae</taxon>
        <taxon>Marinobacter</taxon>
    </lineage>
</organism>
<evidence type="ECO:0000313" key="2">
    <source>
        <dbReference type="Proteomes" id="UP001269819"/>
    </source>
</evidence>
<dbReference type="RefSeq" id="WP_316975362.1">
    <property type="nucleotide sequence ID" value="NZ_JAWIIJ010000025.1"/>
</dbReference>
<dbReference type="Proteomes" id="UP001269819">
    <property type="component" value="Unassembled WGS sequence"/>
</dbReference>
<evidence type="ECO:0000313" key="1">
    <source>
        <dbReference type="EMBL" id="MDV2081067.1"/>
    </source>
</evidence>
<proteinExistence type="predicted"/>
<dbReference type="InterPro" id="IPR020353">
    <property type="entry name" value="Toxin_YafO"/>
</dbReference>
<accession>A0ABU3W3E5</accession>
<sequence length="128" mass="15024">MEVKVFTSSLIRETMPEGELSNLVKEFREYKRTGLAPLTFGRDASYNRPDSVKKADMHHIHLKGSEKWSINIVQFRRLSNLHLIYCRGFMNTSAYLLIAVIDRAHERARDLNFMLDMAEIAEKFRSRF</sequence>
<keyword evidence="2" id="KW-1185">Reference proteome</keyword>
<name>A0ABU3W3E5_9GAMM</name>
<comment type="caution">
    <text evidence="1">The sequence shown here is derived from an EMBL/GenBank/DDBJ whole genome shotgun (WGS) entry which is preliminary data.</text>
</comment>
<gene>
    <name evidence="1" type="ORF">RYS15_20445</name>
</gene>
<dbReference type="EMBL" id="JAWIIJ010000025">
    <property type="protein sequence ID" value="MDV2081067.1"/>
    <property type="molecule type" value="Genomic_DNA"/>
</dbReference>
<protein>
    <submittedName>
        <fullName evidence="1">Type II toxin-antitoxin system YafO family toxin</fullName>
    </submittedName>
</protein>
<dbReference type="Pfam" id="PF13957">
    <property type="entry name" value="YafO_toxin"/>
    <property type="match status" value="1"/>
</dbReference>
<reference evidence="1 2" key="1">
    <citation type="submission" date="2023-10" db="EMBL/GenBank/DDBJ databases">
        <title>Characteristics and mechanism of a salt-tolerant marine origin heterotrophic nitrifying- aerobic denitrifying bacteria Marinobacter xestospongiae HN1.</title>
        <authorList>
            <person name="Qi R."/>
        </authorList>
    </citation>
    <scope>NUCLEOTIDE SEQUENCE [LARGE SCALE GENOMIC DNA]</scope>
    <source>
        <strain evidence="1 2">HN1</strain>
    </source>
</reference>